<accession>A0A835PIF3</accession>
<dbReference type="Proteomes" id="UP000639772">
    <property type="component" value="Unassembled WGS sequence"/>
</dbReference>
<evidence type="ECO:0000313" key="3">
    <source>
        <dbReference type="Proteomes" id="UP000639772"/>
    </source>
</evidence>
<gene>
    <name evidence="2" type="ORF">HPP92_025750</name>
</gene>
<evidence type="ECO:0000313" key="2">
    <source>
        <dbReference type="EMBL" id="KAG0454446.1"/>
    </source>
</evidence>
<comment type="caution">
    <text evidence="2">The sequence shown here is derived from an EMBL/GenBank/DDBJ whole genome shotgun (WGS) entry which is preliminary data.</text>
</comment>
<sequence length="66" mass="7452">MGRSAPNANLLLTAKVYRLFGWEYRKPERVTPACPYKPQANRSVQSTGEQAQPELGKTTNDEDKQD</sequence>
<proteinExistence type="predicted"/>
<name>A0A835PIF3_VANPL</name>
<feature type="region of interest" description="Disordered" evidence="1">
    <location>
        <begin position="30"/>
        <end position="66"/>
    </location>
</feature>
<feature type="compositionally biased region" description="Polar residues" evidence="1">
    <location>
        <begin position="40"/>
        <end position="50"/>
    </location>
</feature>
<organism evidence="2 3">
    <name type="scientific">Vanilla planifolia</name>
    <name type="common">Vanilla</name>
    <dbReference type="NCBI Taxonomy" id="51239"/>
    <lineage>
        <taxon>Eukaryota</taxon>
        <taxon>Viridiplantae</taxon>
        <taxon>Streptophyta</taxon>
        <taxon>Embryophyta</taxon>
        <taxon>Tracheophyta</taxon>
        <taxon>Spermatophyta</taxon>
        <taxon>Magnoliopsida</taxon>
        <taxon>Liliopsida</taxon>
        <taxon>Asparagales</taxon>
        <taxon>Orchidaceae</taxon>
        <taxon>Vanilloideae</taxon>
        <taxon>Vanilleae</taxon>
        <taxon>Vanilla</taxon>
    </lineage>
</organism>
<dbReference type="AlphaFoldDB" id="A0A835PIF3"/>
<dbReference type="PANTHER" id="PTHR37756:SF1">
    <property type="entry name" value="TRANSMEMBRANE PROTEIN"/>
    <property type="match status" value="1"/>
</dbReference>
<dbReference type="EMBL" id="JADCNM010000014">
    <property type="protein sequence ID" value="KAG0454446.1"/>
    <property type="molecule type" value="Genomic_DNA"/>
</dbReference>
<reference evidence="2 3" key="1">
    <citation type="journal article" date="2020" name="Nat. Food">
        <title>A phased Vanilla planifolia genome enables genetic improvement of flavour and production.</title>
        <authorList>
            <person name="Hasing T."/>
            <person name="Tang H."/>
            <person name="Brym M."/>
            <person name="Khazi F."/>
            <person name="Huang T."/>
            <person name="Chambers A.H."/>
        </authorList>
    </citation>
    <scope>NUCLEOTIDE SEQUENCE [LARGE SCALE GENOMIC DNA]</scope>
    <source>
        <tissue evidence="2">Leaf</tissue>
    </source>
</reference>
<evidence type="ECO:0000256" key="1">
    <source>
        <dbReference type="SAM" id="MobiDB-lite"/>
    </source>
</evidence>
<dbReference type="PANTHER" id="PTHR37756">
    <property type="entry name" value="TRANSMEMBRANE PROTEIN"/>
    <property type="match status" value="1"/>
</dbReference>
<protein>
    <submittedName>
        <fullName evidence="2">Uncharacterized protein</fullName>
    </submittedName>
</protein>
<dbReference type="OrthoDB" id="747994at2759"/>